<dbReference type="AlphaFoldDB" id="A0A0E9TCH2"/>
<reference evidence="1" key="1">
    <citation type="submission" date="2014-11" db="EMBL/GenBank/DDBJ databases">
        <authorList>
            <person name="Amaro Gonzalez C."/>
        </authorList>
    </citation>
    <scope>NUCLEOTIDE SEQUENCE</scope>
</reference>
<protein>
    <submittedName>
        <fullName evidence="1">Uncharacterized protein</fullName>
    </submittedName>
</protein>
<reference evidence="1" key="2">
    <citation type="journal article" date="2015" name="Fish Shellfish Immunol.">
        <title>Early steps in the European eel (Anguilla anguilla)-Vibrio vulnificus interaction in the gills: Role of the RtxA13 toxin.</title>
        <authorList>
            <person name="Callol A."/>
            <person name="Pajuelo D."/>
            <person name="Ebbesson L."/>
            <person name="Teles M."/>
            <person name="MacKenzie S."/>
            <person name="Amaro C."/>
        </authorList>
    </citation>
    <scope>NUCLEOTIDE SEQUENCE</scope>
</reference>
<evidence type="ECO:0000313" key="1">
    <source>
        <dbReference type="EMBL" id="JAH50605.1"/>
    </source>
</evidence>
<organism evidence="1">
    <name type="scientific">Anguilla anguilla</name>
    <name type="common">European freshwater eel</name>
    <name type="synonym">Muraena anguilla</name>
    <dbReference type="NCBI Taxonomy" id="7936"/>
    <lineage>
        <taxon>Eukaryota</taxon>
        <taxon>Metazoa</taxon>
        <taxon>Chordata</taxon>
        <taxon>Craniata</taxon>
        <taxon>Vertebrata</taxon>
        <taxon>Euteleostomi</taxon>
        <taxon>Actinopterygii</taxon>
        <taxon>Neopterygii</taxon>
        <taxon>Teleostei</taxon>
        <taxon>Anguilliformes</taxon>
        <taxon>Anguillidae</taxon>
        <taxon>Anguilla</taxon>
    </lineage>
</organism>
<name>A0A0E9TCH2_ANGAN</name>
<sequence length="31" mass="3780">MEVMRVEQRPGRSYLLWWLCPEWPSAWQTSG</sequence>
<proteinExistence type="predicted"/>
<accession>A0A0E9TCH2</accession>
<dbReference type="EMBL" id="GBXM01057972">
    <property type="protein sequence ID" value="JAH50605.1"/>
    <property type="molecule type" value="Transcribed_RNA"/>
</dbReference>